<evidence type="ECO:0008006" key="7">
    <source>
        <dbReference type="Google" id="ProtNLM"/>
    </source>
</evidence>
<keyword evidence="3 4" id="KW-0326">Glycosidase</keyword>
<evidence type="ECO:0000256" key="4">
    <source>
        <dbReference type="RuleBase" id="RU361169"/>
    </source>
</evidence>
<keyword evidence="2 4" id="KW-0378">Hydrolase</keyword>
<protein>
    <recommendedName>
        <fullName evidence="7">Polygalacturonase</fullName>
    </recommendedName>
</protein>
<dbReference type="GO" id="GO:0004650">
    <property type="term" value="F:polygalacturonase activity"/>
    <property type="evidence" value="ECO:0007669"/>
    <property type="project" value="InterPro"/>
</dbReference>
<dbReference type="InterPro" id="IPR006626">
    <property type="entry name" value="PbH1"/>
</dbReference>
<dbReference type="InterPro" id="IPR051801">
    <property type="entry name" value="GH28_Enzymes"/>
</dbReference>
<dbReference type="InterPro" id="IPR012334">
    <property type="entry name" value="Pectin_lyas_fold"/>
</dbReference>
<dbReference type="InterPro" id="IPR011050">
    <property type="entry name" value="Pectin_lyase_fold/virulence"/>
</dbReference>
<dbReference type="InterPro" id="IPR000743">
    <property type="entry name" value="Glyco_hydro_28"/>
</dbReference>
<evidence type="ECO:0000256" key="3">
    <source>
        <dbReference type="ARBA" id="ARBA00023295"/>
    </source>
</evidence>
<comment type="caution">
    <text evidence="5">The sequence shown here is derived from an EMBL/GenBank/DDBJ whole genome shotgun (WGS) entry which is preliminary data.</text>
</comment>
<evidence type="ECO:0000256" key="2">
    <source>
        <dbReference type="ARBA" id="ARBA00022801"/>
    </source>
</evidence>
<evidence type="ECO:0000256" key="1">
    <source>
        <dbReference type="ARBA" id="ARBA00008834"/>
    </source>
</evidence>
<accession>A0AAE0G0F6</accession>
<dbReference type="Gene3D" id="2.160.20.10">
    <property type="entry name" value="Single-stranded right-handed beta-helix, Pectin lyase-like"/>
    <property type="match status" value="1"/>
</dbReference>
<dbReference type="SMART" id="SM00710">
    <property type="entry name" value="PbH1"/>
    <property type="match status" value="6"/>
</dbReference>
<dbReference type="PANTHER" id="PTHR31339">
    <property type="entry name" value="PECTIN LYASE-RELATED"/>
    <property type="match status" value="1"/>
</dbReference>
<dbReference type="GO" id="GO:0005975">
    <property type="term" value="P:carbohydrate metabolic process"/>
    <property type="evidence" value="ECO:0007669"/>
    <property type="project" value="InterPro"/>
</dbReference>
<proteinExistence type="inferred from homology"/>
<dbReference type="Proteomes" id="UP001190700">
    <property type="component" value="Unassembled WGS sequence"/>
</dbReference>
<evidence type="ECO:0000313" key="6">
    <source>
        <dbReference type="Proteomes" id="UP001190700"/>
    </source>
</evidence>
<dbReference type="PANTHER" id="PTHR31339:SF9">
    <property type="entry name" value="PLASMIN AND FIBRONECTIN-BINDING PROTEIN A"/>
    <property type="match status" value="1"/>
</dbReference>
<dbReference type="AlphaFoldDB" id="A0AAE0G0F6"/>
<name>A0AAE0G0F6_9CHLO</name>
<dbReference type="SUPFAM" id="SSF51126">
    <property type="entry name" value="Pectin lyase-like"/>
    <property type="match status" value="1"/>
</dbReference>
<evidence type="ECO:0000313" key="5">
    <source>
        <dbReference type="EMBL" id="KAK3268611.1"/>
    </source>
</evidence>
<comment type="similarity">
    <text evidence="1 4">Belongs to the glycosyl hydrolase 28 family.</text>
</comment>
<dbReference type="EMBL" id="LGRX02011716">
    <property type="protein sequence ID" value="KAK3268611.1"/>
    <property type="molecule type" value="Genomic_DNA"/>
</dbReference>
<dbReference type="Pfam" id="PF00295">
    <property type="entry name" value="Glyco_hydro_28"/>
    <property type="match status" value="1"/>
</dbReference>
<organism evidence="5 6">
    <name type="scientific">Cymbomonas tetramitiformis</name>
    <dbReference type="NCBI Taxonomy" id="36881"/>
    <lineage>
        <taxon>Eukaryota</taxon>
        <taxon>Viridiplantae</taxon>
        <taxon>Chlorophyta</taxon>
        <taxon>Pyramimonadophyceae</taxon>
        <taxon>Pyramimonadales</taxon>
        <taxon>Pyramimonadaceae</taxon>
        <taxon>Cymbomonas</taxon>
    </lineage>
</organism>
<reference evidence="5 6" key="1">
    <citation type="journal article" date="2015" name="Genome Biol. Evol.">
        <title>Comparative Genomics of a Bacterivorous Green Alga Reveals Evolutionary Causalities and Consequences of Phago-Mixotrophic Mode of Nutrition.</title>
        <authorList>
            <person name="Burns J.A."/>
            <person name="Paasch A."/>
            <person name="Narechania A."/>
            <person name="Kim E."/>
        </authorList>
    </citation>
    <scope>NUCLEOTIDE SEQUENCE [LARGE SCALE GENOMIC DNA]</scope>
    <source>
        <strain evidence="5 6">PLY_AMNH</strain>
    </source>
</reference>
<keyword evidence="6" id="KW-1185">Reference proteome</keyword>
<sequence>MNDMSTCMSHENLYLRSNKKHQINGTSDFAWLQSSKTLRQAVLLLSQNRGLSRQCATSDATTLVTSAKHAISITEVGGVGDGQTDNTDAFHEAVKVIHKAGYGQIRVPPGTFLTGPFNLSSNMELYLEAGSTIAGLSDISKYALVAPLPSYGQGRDFPSAVTGRNGTGLRYQSLISAWHVSNVTITGQNGTIDGRGAVWWAAQRLGTINSTRGHLVEFAYCTDVQISHTTLQNSPFWTVHPFMCTNVVARQITILNPTNHSYAPNTDGIDPDSCENVLIEDSYFRTGDDAIAIKSGWDCYGYNVAAPSANIVIRNVTVHAPCCGGLVIGSEMSGGVRNVTLLDSTFVDTQKAIWLKGNPGRGGFIAHVNIHNIRVTGGKWAVMANTYYGELNPACHRSQPTSAMPFIHNVHINGLVAFNVETAGQFKGLADAPIFNVTLTNVTVDSKFSWDCSNVGGRASSHVKPTPCSNLDTYHSVLSVDKE</sequence>
<gene>
    <name evidence="5" type="ORF">CYMTET_22900</name>
</gene>